<dbReference type="KEGG" id="lbc:LACBIDRAFT_303543"/>
<protein>
    <submittedName>
        <fullName evidence="1">Predicted protein</fullName>
    </submittedName>
</protein>
<dbReference type="SUPFAM" id="SSF51182">
    <property type="entry name" value="RmlC-like cupins"/>
    <property type="match status" value="1"/>
</dbReference>
<reference evidence="1 2" key="1">
    <citation type="journal article" date="2008" name="Nature">
        <title>The genome of Laccaria bicolor provides insights into mycorrhizal symbiosis.</title>
        <authorList>
            <person name="Martin F."/>
            <person name="Aerts A."/>
            <person name="Ahren D."/>
            <person name="Brun A."/>
            <person name="Danchin E.G.J."/>
            <person name="Duchaussoy F."/>
            <person name="Gibon J."/>
            <person name="Kohler A."/>
            <person name="Lindquist E."/>
            <person name="Pereda V."/>
            <person name="Salamov A."/>
            <person name="Shapiro H.J."/>
            <person name="Wuyts J."/>
            <person name="Blaudez D."/>
            <person name="Buee M."/>
            <person name="Brokstein P."/>
            <person name="Canbaeck B."/>
            <person name="Cohen D."/>
            <person name="Courty P.E."/>
            <person name="Coutinho P.M."/>
            <person name="Delaruelle C."/>
            <person name="Detter J.C."/>
            <person name="Deveau A."/>
            <person name="DiFazio S."/>
            <person name="Duplessis S."/>
            <person name="Fraissinet-Tachet L."/>
            <person name="Lucic E."/>
            <person name="Frey-Klett P."/>
            <person name="Fourrey C."/>
            <person name="Feussner I."/>
            <person name="Gay G."/>
            <person name="Grimwood J."/>
            <person name="Hoegger P.J."/>
            <person name="Jain P."/>
            <person name="Kilaru S."/>
            <person name="Labbe J."/>
            <person name="Lin Y.C."/>
            <person name="Legue V."/>
            <person name="Le Tacon F."/>
            <person name="Marmeisse R."/>
            <person name="Melayah D."/>
            <person name="Montanini B."/>
            <person name="Muratet M."/>
            <person name="Nehls U."/>
            <person name="Niculita-Hirzel H."/>
            <person name="Oudot-Le Secq M.P."/>
            <person name="Peter M."/>
            <person name="Quesneville H."/>
            <person name="Rajashekar B."/>
            <person name="Reich M."/>
            <person name="Rouhier N."/>
            <person name="Schmutz J."/>
            <person name="Yin T."/>
            <person name="Chalot M."/>
            <person name="Henrissat B."/>
            <person name="Kuees U."/>
            <person name="Lucas S."/>
            <person name="Van de Peer Y."/>
            <person name="Podila G.K."/>
            <person name="Polle A."/>
            <person name="Pukkila P.J."/>
            <person name="Richardson P.M."/>
            <person name="Rouze P."/>
            <person name="Sanders I.R."/>
            <person name="Stajich J.E."/>
            <person name="Tunlid A."/>
            <person name="Tuskan G."/>
            <person name="Grigoriev I.V."/>
        </authorList>
    </citation>
    <scope>NUCLEOTIDE SEQUENCE [LARGE SCALE GENOMIC DNA]</scope>
    <source>
        <strain evidence="2">S238N-H82 / ATCC MYA-4686</strain>
    </source>
</reference>
<sequence length="125" mass="13244">MPVSVCKKPFADASALQYVANGAHNRDIFGNEDGGPPLTCGIMAITKHDSGGTSAKSPCTGYVIVTEGELSLEDAAKPGDISILEPGNVIRIDKGTTITWSSRTSGKAIYVGQYEYGMDQKKYLV</sequence>
<keyword evidence="2" id="KW-1185">Reference proteome</keyword>
<dbReference type="Proteomes" id="UP000001194">
    <property type="component" value="Unassembled WGS sequence"/>
</dbReference>
<dbReference type="RefSeq" id="XP_001884207.1">
    <property type="nucleotide sequence ID" value="XM_001884172.1"/>
</dbReference>
<name>B0DJN9_LACBS</name>
<evidence type="ECO:0000313" key="1">
    <source>
        <dbReference type="EMBL" id="EDR05242.1"/>
    </source>
</evidence>
<dbReference type="AlphaFoldDB" id="B0DJN9"/>
<dbReference type="GeneID" id="6079859"/>
<dbReference type="InterPro" id="IPR014710">
    <property type="entry name" value="RmlC-like_jellyroll"/>
</dbReference>
<dbReference type="InParanoid" id="B0DJN9"/>
<evidence type="ECO:0000313" key="2">
    <source>
        <dbReference type="Proteomes" id="UP000001194"/>
    </source>
</evidence>
<dbReference type="HOGENOM" id="CLU_141740_1_0_1"/>
<proteinExistence type="predicted"/>
<dbReference type="Gene3D" id="2.60.120.10">
    <property type="entry name" value="Jelly Rolls"/>
    <property type="match status" value="1"/>
</dbReference>
<gene>
    <name evidence="1" type="ORF">LACBIDRAFT_303543</name>
</gene>
<accession>B0DJN9</accession>
<dbReference type="InterPro" id="IPR011051">
    <property type="entry name" value="RmlC_Cupin_sf"/>
</dbReference>
<dbReference type="EMBL" id="DS547114">
    <property type="protein sequence ID" value="EDR05242.1"/>
    <property type="molecule type" value="Genomic_DNA"/>
</dbReference>
<organism evidence="2">
    <name type="scientific">Laccaria bicolor (strain S238N-H82 / ATCC MYA-4686)</name>
    <name type="common">Bicoloured deceiver</name>
    <name type="synonym">Laccaria laccata var. bicolor</name>
    <dbReference type="NCBI Taxonomy" id="486041"/>
    <lineage>
        <taxon>Eukaryota</taxon>
        <taxon>Fungi</taxon>
        <taxon>Dikarya</taxon>
        <taxon>Basidiomycota</taxon>
        <taxon>Agaricomycotina</taxon>
        <taxon>Agaricomycetes</taxon>
        <taxon>Agaricomycetidae</taxon>
        <taxon>Agaricales</taxon>
        <taxon>Agaricineae</taxon>
        <taxon>Hydnangiaceae</taxon>
        <taxon>Laccaria</taxon>
    </lineage>
</organism>
<dbReference type="OrthoDB" id="3346152at2759"/>